<comment type="caution">
    <text evidence="14">The sequence shown here is derived from an EMBL/GenBank/DDBJ whole genome shotgun (WGS) entry which is preliminary data.</text>
</comment>
<gene>
    <name evidence="12" type="primary">htpX</name>
    <name evidence="14" type="ORF">A3D91_04610</name>
</gene>
<evidence type="ECO:0000256" key="8">
    <source>
        <dbReference type="ARBA" id="ARBA00022833"/>
    </source>
</evidence>
<evidence type="ECO:0000256" key="12">
    <source>
        <dbReference type="HAMAP-Rule" id="MF_00188"/>
    </source>
</evidence>
<keyword evidence="6 12" id="KW-0479">Metal-binding</keyword>
<feature type="domain" description="Peptidase M48" evidence="13">
    <location>
        <begin position="79"/>
        <end position="300"/>
    </location>
</feature>
<dbReference type="InterPro" id="IPR022919">
    <property type="entry name" value="Pept_M48_protease_HtpX"/>
</dbReference>
<dbReference type="Gene3D" id="3.30.2010.10">
    <property type="entry name" value="Metalloproteases ('zincins'), catalytic domain"/>
    <property type="match status" value="1"/>
</dbReference>
<evidence type="ECO:0000256" key="5">
    <source>
        <dbReference type="ARBA" id="ARBA00022692"/>
    </source>
</evidence>
<evidence type="ECO:0000256" key="4">
    <source>
        <dbReference type="ARBA" id="ARBA00022670"/>
    </source>
</evidence>
<comment type="similarity">
    <text evidence="2 12">Belongs to the peptidase M48B family.</text>
</comment>
<dbReference type="STRING" id="1802620.A3D91_04610"/>
<dbReference type="PANTHER" id="PTHR43221">
    <property type="entry name" value="PROTEASE HTPX"/>
    <property type="match status" value="1"/>
</dbReference>
<feature type="active site" evidence="12">
    <location>
        <position position="147"/>
    </location>
</feature>
<evidence type="ECO:0000256" key="9">
    <source>
        <dbReference type="ARBA" id="ARBA00022989"/>
    </source>
</evidence>
<keyword evidence="4 12" id="KW-0645">Protease</keyword>
<dbReference type="GO" id="GO:0006508">
    <property type="term" value="P:proteolysis"/>
    <property type="evidence" value="ECO:0007669"/>
    <property type="project" value="UniProtKB-KW"/>
</dbReference>
<name>A0A1F4VA27_UNCKA</name>
<evidence type="ECO:0000313" key="14">
    <source>
        <dbReference type="EMBL" id="OGC54016.1"/>
    </source>
</evidence>
<comment type="cofactor">
    <cofactor evidence="12">
        <name>Zn(2+)</name>
        <dbReference type="ChEBI" id="CHEBI:29105"/>
    </cofactor>
    <text evidence="12">Binds 1 zinc ion per subunit.</text>
</comment>
<keyword evidence="3 12" id="KW-1003">Cell membrane</keyword>
<dbReference type="InterPro" id="IPR050083">
    <property type="entry name" value="HtpX_protease"/>
</dbReference>
<dbReference type="PANTHER" id="PTHR43221:SF1">
    <property type="entry name" value="PROTEASE HTPX"/>
    <property type="match status" value="1"/>
</dbReference>
<evidence type="ECO:0000259" key="13">
    <source>
        <dbReference type="Pfam" id="PF01435"/>
    </source>
</evidence>
<proteinExistence type="inferred from homology"/>
<protein>
    <recommendedName>
        <fullName evidence="12">Protease HtpX homolog</fullName>
        <ecNumber evidence="12">3.4.24.-</ecNumber>
    </recommendedName>
</protein>
<dbReference type="InterPro" id="IPR001915">
    <property type="entry name" value="Peptidase_M48"/>
</dbReference>
<evidence type="ECO:0000313" key="15">
    <source>
        <dbReference type="Proteomes" id="UP000178127"/>
    </source>
</evidence>
<feature type="transmembrane region" description="Helical" evidence="12">
    <location>
        <begin position="158"/>
        <end position="176"/>
    </location>
</feature>
<accession>A0A1F4VA27</accession>
<dbReference type="Proteomes" id="UP000178127">
    <property type="component" value="Unassembled WGS sequence"/>
</dbReference>
<dbReference type="HAMAP" id="MF_00188">
    <property type="entry name" value="Pept_M48_protease_HtpX"/>
    <property type="match status" value="1"/>
</dbReference>
<dbReference type="CDD" id="cd07340">
    <property type="entry name" value="M48B_Htpx_like"/>
    <property type="match status" value="1"/>
</dbReference>
<dbReference type="EMBL" id="MEVD01000006">
    <property type="protein sequence ID" value="OGC54016.1"/>
    <property type="molecule type" value="Genomic_DNA"/>
</dbReference>
<sequence>MPNIYNHIDNNKRQTWLIMAGFVLVVSILGWFIGEFWGEGLGLPFVGYALIFSGITSFISYYNSAQIVLAISGAKEVKPEENKYLHNLVENLCIGSGIPKPKIYMIEDTAMNAFATGRDPQHAVICFTTGIVNSLEKLELEGVIAHELSHIQNYDIRLLSIVSILVGTVTLLADWFTRGAFYGGGRRRGREMGGILMLIGIIFIILSPIIATLIKLAVSRNREYLADSSGALLTRYPKGLADALVKISSDREILEAANGATAHMYIANPLKGRHENQVSFFGNLFETHPPVEDRIKRLLEM</sequence>
<feature type="binding site" evidence="12">
    <location>
        <position position="150"/>
    </location>
    <ligand>
        <name>Zn(2+)</name>
        <dbReference type="ChEBI" id="CHEBI:29105"/>
        <note>catalytic</note>
    </ligand>
</feature>
<feature type="binding site" evidence="12">
    <location>
        <position position="146"/>
    </location>
    <ligand>
        <name>Zn(2+)</name>
        <dbReference type="ChEBI" id="CHEBI:29105"/>
        <note>catalytic</note>
    </ligand>
</feature>
<dbReference type="EC" id="3.4.24.-" evidence="12"/>
<keyword evidence="11 12" id="KW-0472">Membrane</keyword>
<dbReference type="GO" id="GO:0005886">
    <property type="term" value="C:plasma membrane"/>
    <property type="evidence" value="ECO:0007669"/>
    <property type="project" value="UniProtKB-SubCell"/>
</dbReference>
<keyword evidence="7 12" id="KW-0378">Hydrolase</keyword>
<evidence type="ECO:0000256" key="11">
    <source>
        <dbReference type="ARBA" id="ARBA00023136"/>
    </source>
</evidence>
<dbReference type="GO" id="GO:0004222">
    <property type="term" value="F:metalloendopeptidase activity"/>
    <property type="evidence" value="ECO:0007669"/>
    <property type="project" value="UniProtKB-UniRule"/>
</dbReference>
<keyword evidence="9 12" id="KW-1133">Transmembrane helix</keyword>
<keyword evidence="10 12" id="KW-0482">Metalloprotease</keyword>
<dbReference type="Pfam" id="PF01435">
    <property type="entry name" value="Peptidase_M48"/>
    <property type="match status" value="1"/>
</dbReference>
<evidence type="ECO:0000256" key="3">
    <source>
        <dbReference type="ARBA" id="ARBA00022475"/>
    </source>
</evidence>
<reference evidence="14 15" key="1">
    <citation type="journal article" date="2016" name="Nat. Commun.">
        <title>Thousands of microbial genomes shed light on interconnected biogeochemical processes in an aquifer system.</title>
        <authorList>
            <person name="Anantharaman K."/>
            <person name="Brown C.T."/>
            <person name="Hug L.A."/>
            <person name="Sharon I."/>
            <person name="Castelle C.J."/>
            <person name="Probst A.J."/>
            <person name="Thomas B.C."/>
            <person name="Singh A."/>
            <person name="Wilkins M.J."/>
            <person name="Karaoz U."/>
            <person name="Brodie E.L."/>
            <person name="Williams K.H."/>
            <person name="Hubbard S.S."/>
            <person name="Banfield J.F."/>
        </authorList>
    </citation>
    <scope>NUCLEOTIDE SEQUENCE [LARGE SCALE GENOMIC DNA]</scope>
</reference>
<evidence type="ECO:0000256" key="2">
    <source>
        <dbReference type="ARBA" id="ARBA00009779"/>
    </source>
</evidence>
<keyword evidence="8 12" id="KW-0862">Zinc</keyword>
<keyword evidence="5 12" id="KW-0812">Transmembrane</keyword>
<evidence type="ECO:0000256" key="7">
    <source>
        <dbReference type="ARBA" id="ARBA00022801"/>
    </source>
</evidence>
<evidence type="ECO:0000256" key="1">
    <source>
        <dbReference type="ARBA" id="ARBA00004651"/>
    </source>
</evidence>
<organism evidence="14 15">
    <name type="scientific">candidate division WWE3 bacterium RIFCSPHIGHO2_02_FULL_38_14</name>
    <dbReference type="NCBI Taxonomy" id="1802620"/>
    <lineage>
        <taxon>Bacteria</taxon>
        <taxon>Katanobacteria</taxon>
    </lineage>
</organism>
<evidence type="ECO:0000256" key="6">
    <source>
        <dbReference type="ARBA" id="ARBA00022723"/>
    </source>
</evidence>
<evidence type="ECO:0000256" key="10">
    <source>
        <dbReference type="ARBA" id="ARBA00023049"/>
    </source>
</evidence>
<comment type="subcellular location">
    <subcellularLocation>
        <location evidence="1 12">Cell membrane</location>
        <topology evidence="1 12">Multi-pass membrane protein</topology>
    </subcellularLocation>
</comment>
<feature type="transmembrane region" description="Helical" evidence="12">
    <location>
        <begin position="16"/>
        <end position="33"/>
    </location>
</feature>
<feature type="binding site" evidence="12">
    <location>
        <position position="223"/>
    </location>
    <ligand>
        <name>Zn(2+)</name>
        <dbReference type="ChEBI" id="CHEBI:29105"/>
        <note>catalytic</note>
    </ligand>
</feature>
<feature type="transmembrane region" description="Helical" evidence="12">
    <location>
        <begin position="196"/>
        <end position="218"/>
    </location>
</feature>
<feature type="transmembrane region" description="Helical" evidence="12">
    <location>
        <begin position="45"/>
        <end position="62"/>
    </location>
</feature>
<dbReference type="AlphaFoldDB" id="A0A1F4VA27"/>
<dbReference type="GO" id="GO:0008270">
    <property type="term" value="F:zinc ion binding"/>
    <property type="evidence" value="ECO:0007669"/>
    <property type="project" value="UniProtKB-UniRule"/>
</dbReference>